<dbReference type="EMBL" id="VCEA01007031">
    <property type="protein sequence ID" value="KAB0337814.1"/>
    <property type="molecule type" value="Genomic_DNA"/>
</dbReference>
<keyword evidence="6" id="KW-1185">Reference proteome</keyword>
<sequence length="66" mass="7074">LDSGPGNSHQFSELSSVETSHKHGLEKRSVLPVVKGILGGVLKGLFFLHLWGEERALRLGTVPTGP</sequence>
<evidence type="ECO:0000313" key="3">
    <source>
        <dbReference type="EMBL" id="KAB0337814.1"/>
    </source>
</evidence>
<evidence type="ECO:0000313" key="5">
    <source>
        <dbReference type="EMBL" id="KAB0337819.1"/>
    </source>
</evidence>
<evidence type="ECO:0000313" key="2">
    <source>
        <dbReference type="EMBL" id="KAB0337813.1"/>
    </source>
</evidence>
<organism evidence="2 6">
    <name type="scientific">Muntiacus muntjak</name>
    <name type="common">Barking deer</name>
    <name type="synonym">Indian muntjac</name>
    <dbReference type="NCBI Taxonomy" id="9888"/>
    <lineage>
        <taxon>Eukaryota</taxon>
        <taxon>Metazoa</taxon>
        <taxon>Chordata</taxon>
        <taxon>Craniata</taxon>
        <taxon>Vertebrata</taxon>
        <taxon>Euteleostomi</taxon>
        <taxon>Mammalia</taxon>
        <taxon>Eutheria</taxon>
        <taxon>Laurasiatheria</taxon>
        <taxon>Artiodactyla</taxon>
        <taxon>Ruminantia</taxon>
        <taxon>Pecora</taxon>
        <taxon>Cervidae</taxon>
        <taxon>Muntiacinae</taxon>
        <taxon>Muntiacus</taxon>
    </lineage>
</organism>
<protein>
    <submittedName>
        <fullName evidence="2">Uncharacterized protein</fullName>
    </submittedName>
</protein>
<feature type="region of interest" description="Disordered" evidence="1">
    <location>
        <begin position="1"/>
        <end position="24"/>
    </location>
</feature>
<evidence type="ECO:0000313" key="6">
    <source>
        <dbReference type="Proteomes" id="UP000326458"/>
    </source>
</evidence>
<dbReference type="EMBL" id="VCEA01007029">
    <property type="protein sequence ID" value="KAB0337819.1"/>
    <property type="molecule type" value="Genomic_DNA"/>
</dbReference>
<feature type="non-terminal residue" evidence="2">
    <location>
        <position position="1"/>
    </location>
</feature>
<proteinExistence type="predicted"/>
<dbReference type="AlphaFoldDB" id="A0A5N3UMB4"/>
<name>A0A5N3UMB4_MUNMU</name>
<accession>A0A5N3UMB4</accession>
<dbReference type="Proteomes" id="UP000326458">
    <property type="component" value="Unassembled WGS sequence"/>
</dbReference>
<evidence type="ECO:0000256" key="1">
    <source>
        <dbReference type="SAM" id="MobiDB-lite"/>
    </source>
</evidence>
<evidence type="ECO:0000313" key="4">
    <source>
        <dbReference type="EMBL" id="KAB0337816.1"/>
    </source>
</evidence>
<reference evidence="2 6" key="1">
    <citation type="submission" date="2019-06" db="EMBL/GenBank/DDBJ databases">
        <title>Discovery of a novel chromosome fission-fusion reversal in muntjac.</title>
        <authorList>
            <person name="Mudd A.B."/>
            <person name="Bredeson J.V."/>
            <person name="Baum R."/>
            <person name="Hockemeyer D."/>
            <person name="Rokhsar D.S."/>
        </authorList>
    </citation>
    <scope>NUCLEOTIDE SEQUENCE [LARGE SCALE GENOMIC DNA]</scope>
    <source>
        <strain evidence="2">UTSW_UCB_Mm</strain>
        <tissue evidence="2">Fibroblast cell line</tissue>
    </source>
</reference>
<comment type="caution">
    <text evidence="2">The sequence shown here is derived from an EMBL/GenBank/DDBJ whole genome shotgun (WGS) entry which is preliminary data.</text>
</comment>
<dbReference type="EMBL" id="VCEA01007032">
    <property type="protein sequence ID" value="KAB0337813.1"/>
    <property type="molecule type" value="Genomic_DNA"/>
</dbReference>
<feature type="compositionally biased region" description="Polar residues" evidence="1">
    <location>
        <begin position="1"/>
        <end position="18"/>
    </location>
</feature>
<dbReference type="EMBL" id="VCEA01007030">
    <property type="protein sequence ID" value="KAB0337816.1"/>
    <property type="molecule type" value="Genomic_DNA"/>
</dbReference>
<gene>
    <name evidence="5" type="ORF">FD754_024970</name>
    <name evidence="4" type="ORF">FD754_024971</name>
    <name evidence="3" type="ORF">FD754_024973</name>
    <name evidence="2" type="ORF">FD754_024976</name>
</gene>